<feature type="active site" description="Nucleophile" evidence="5">
    <location>
        <position position="45"/>
    </location>
</feature>
<gene>
    <name evidence="5" type="primary">truB</name>
    <name evidence="8" type="ORF">ATZ36_16805</name>
</gene>
<name>A0A1E5IJG8_ENDTX</name>
<evidence type="ECO:0000256" key="4">
    <source>
        <dbReference type="ARBA" id="ARBA00023235"/>
    </source>
</evidence>
<comment type="function">
    <text evidence="5">Responsible for synthesis of pseudouridine from uracil-55 in the psi GC loop of transfer RNAs.</text>
</comment>
<proteinExistence type="inferred from homology"/>
<keyword evidence="3 5" id="KW-0819">tRNA processing</keyword>
<dbReference type="InterPro" id="IPR002501">
    <property type="entry name" value="PsdUridine_synth_N"/>
</dbReference>
<dbReference type="GO" id="GO:1990481">
    <property type="term" value="P:mRNA pseudouridine synthesis"/>
    <property type="evidence" value="ECO:0007669"/>
    <property type="project" value="TreeGrafter"/>
</dbReference>
<dbReference type="Gene3D" id="3.30.2350.10">
    <property type="entry name" value="Pseudouridine synthase"/>
    <property type="match status" value="1"/>
</dbReference>
<comment type="caution">
    <text evidence="8">The sequence shown here is derived from an EMBL/GenBank/DDBJ whole genome shotgun (WGS) entry which is preliminary data.</text>
</comment>
<organism evidence="8 9">
    <name type="scientific">Endomicrobium trichonymphae</name>
    <dbReference type="NCBI Taxonomy" id="1408204"/>
    <lineage>
        <taxon>Bacteria</taxon>
        <taxon>Pseudomonadati</taxon>
        <taxon>Elusimicrobiota</taxon>
        <taxon>Endomicrobiia</taxon>
        <taxon>Endomicrobiales</taxon>
        <taxon>Endomicrobiaceae</taxon>
        <taxon>Candidatus Endomicrobiellum</taxon>
    </lineage>
</organism>
<comment type="catalytic activity">
    <reaction evidence="1 5">
        <text>uridine(55) in tRNA = pseudouridine(55) in tRNA</text>
        <dbReference type="Rhea" id="RHEA:42532"/>
        <dbReference type="Rhea" id="RHEA-COMP:10101"/>
        <dbReference type="Rhea" id="RHEA-COMP:10102"/>
        <dbReference type="ChEBI" id="CHEBI:65314"/>
        <dbReference type="ChEBI" id="CHEBI:65315"/>
        <dbReference type="EC" id="5.4.99.25"/>
    </reaction>
</comment>
<dbReference type="InterPro" id="IPR032819">
    <property type="entry name" value="TruB_C"/>
</dbReference>
<dbReference type="GO" id="GO:0003723">
    <property type="term" value="F:RNA binding"/>
    <property type="evidence" value="ECO:0007669"/>
    <property type="project" value="InterPro"/>
</dbReference>
<evidence type="ECO:0000259" key="6">
    <source>
        <dbReference type="Pfam" id="PF01509"/>
    </source>
</evidence>
<evidence type="ECO:0000313" key="9">
    <source>
        <dbReference type="Proteomes" id="UP000095237"/>
    </source>
</evidence>
<dbReference type="Proteomes" id="UP000095237">
    <property type="component" value="Unassembled WGS sequence"/>
</dbReference>
<keyword evidence="4 5" id="KW-0413">Isomerase</keyword>
<dbReference type="SUPFAM" id="SSF55120">
    <property type="entry name" value="Pseudouridine synthase"/>
    <property type="match status" value="1"/>
</dbReference>
<dbReference type="GO" id="GO:0031119">
    <property type="term" value="P:tRNA pseudouridine synthesis"/>
    <property type="evidence" value="ECO:0007669"/>
    <property type="project" value="UniProtKB-UniRule"/>
</dbReference>
<dbReference type="EMBL" id="LNVX01000291">
    <property type="protein sequence ID" value="OEG70646.1"/>
    <property type="molecule type" value="Genomic_DNA"/>
</dbReference>
<dbReference type="AlphaFoldDB" id="A0A1E5IJG8"/>
<evidence type="ECO:0000256" key="1">
    <source>
        <dbReference type="ARBA" id="ARBA00000385"/>
    </source>
</evidence>
<feature type="domain" description="tRNA pseudouridylate synthase B C-terminal" evidence="7">
    <location>
        <begin position="179"/>
        <end position="216"/>
    </location>
</feature>
<keyword evidence="9" id="KW-1185">Reference proteome</keyword>
<dbReference type="Pfam" id="PF01509">
    <property type="entry name" value="TruB_N"/>
    <property type="match status" value="1"/>
</dbReference>
<dbReference type="GO" id="GO:0160148">
    <property type="term" value="F:tRNA pseudouridine(55) synthase activity"/>
    <property type="evidence" value="ECO:0007669"/>
    <property type="project" value="UniProtKB-EC"/>
</dbReference>
<dbReference type="CDD" id="cd02573">
    <property type="entry name" value="PseudoU_synth_EcTruB"/>
    <property type="match status" value="1"/>
</dbReference>
<dbReference type="InterPro" id="IPR014780">
    <property type="entry name" value="tRNA_psdUridine_synth_TruB"/>
</dbReference>
<reference evidence="8 9" key="1">
    <citation type="submission" date="2015-11" db="EMBL/GenBank/DDBJ databases">
        <title>Evidence for parallel genomic evolution in an endosymbiosis of termite gut flagellates.</title>
        <authorList>
            <person name="Zheng H."/>
        </authorList>
    </citation>
    <scope>NUCLEOTIDE SEQUENCE [LARGE SCALE GENOMIC DNA]</scope>
    <source>
        <strain evidence="8 9">CET450</strain>
    </source>
</reference>
<evidence type="ECO:0000256" key="5">
    <source>
        <dbReference type="HAMAP-Rule" id="MF_01080"/>
    </source>
</evidence>
<dbReference type="PANTHER" id="PTHR13767">
    <property type="entry name" value="TRNA-PSEUDOURIDINE SYNTHASE"/>
    <property type="match status" value="1"/>
</dbReference>
<dbReference type="InterPro" id="IPR020103">
    <property type="entry name" value="PsdUridine_synth_cat_dom_sf"/>
</dbReference>
<sequence length="230" mass="25629">MSQSYNNIDGLLLLDKPFGITSFEAVRKIKKVLNVEKTGHSGTLDPAATGLLLVLVGKATKLQAKFMKKNKVYLSSFLLGMVTDSGDLDGNVISENSISNINIERIKETVEMFEGEIFQIPPMYSALKYKGKKLCELARQGIEVERKPREVTIKKFEVFSYDEGVVKVKIECSSGTYIRTLAQDLGNVLKCGATVKTLRREKIDIFDIKDALKFKDTDSAGKIIEKLIPL</sequence>
<comment type="similarity">
    <text evidence="2 5">Belongs to the pseudouridine synthase TruB family. Type 1 subfamily.</text>
</comment>
<feature type="domain" description="Pseudouridine synthase II N-terminal" evidence="6">
    <location>
        <begin position="30"/>
        <end position="178"/>
    </location>
</feature>
<protein>
    <recommendedName>
        <fullName evidence="5">tRNA pseudouridine synthase B</fullName>
        <ecNumber evidence="5">5.4.99.25</ecNumber>
    </recommendedName>
    <alternativeName>
        <fullName evidence="5">tRNA pseudouridine(55) synthase</fullName>
        <shortName evidence="5">Psi55 synthase</shortName>
    </alternativeName>
    <alternativeName>
        <fullName evidence="5">tRNA pseudouridylate synthase</fullName>
    </alternativeName>
    <alternativeName>
        <fullName evidence="5">tRNA-uridine isomerase</fullName>
    </alternativeName>
</protein>
<dbReference type="HAMAP" id="MF_01080">
    <property type="entry name" value="TruB_bact"/>
    <property type="match status" value="1"/>
</dbReference>
<evidence type="ECO:0000256" key="3">
    <source>
        <dbReference type="ARBA" id="ARBA00022694"/>
    </source>
</evidence>
<dbReference type="Pfam" id="PF16198">
    <property type="entry name" value="TruB_C_2"/>
    <property type="match status" value="1"/>
</dbReference>
<dbReference type="PANTHER" id="PTHR13767:SF2">
    <property type="entry name" value="PSEUDOURIDYLATE SYNTHASE TRUB1"/>
    <property type="match status" value="1"/>
</dbReference>
<dbReference type="EC" id="5.4.99.25" evidence="5"/>
<evidence type="ECO:0000259" key="7">
    <source>
        <dbReference type="Pfam" id="PF16198"/>
    </source>
</evidence>
<evidence type="ECO:0000313" key="8">
    <source>
        <dbReference type="EMBL" id="OEG70646.1"/>
    </source>
</evidence>
<accession>A0A1E5IJG8</accession>
<dbReference type="NCBIfam" id="TIGR00431">
    <property type="entry name" value="TruB"/>
    <property type="match status" value="1"/>
</dbReference>
<evidence type="ECO:0000256" key="2">
    <source>
        <dbReference type="ARBA" id="ARBA00005642"/>
    </source>
</evidence>